<feature type="transmembrane region" description="Helical" evidence="2">
    <location>
        <begin position="359"/>
        <end position="383"/>
    </location>
</feature>
<reference evidence="5 6" key="1">
    <citation type="submission" date="2025-04" db="UniProtKB">
        <authorList>
            <consortium name="RefSeq"/>
        </authorList>
    </citation>
    <scope>IDENTIFICATION</scope>
</reference>
<feature type="transmembrane region" description="Helical" evidence="2">
    <location>
        <begin position="415"/>
        <end position="436"/>
    </location>
</feature>
<accession>A0A9W3A6Y3</accession>
<gene>
    <name evidence="5 6 7 8 9 10 11" type="primary">LOC106052668</name>
</gene>
<feature type="region of interest" description="Disordered" evidence="1">
    <location>
        <begin position="930"/>
        <end position="950"/>
    </location>
</feature>
<feature type="chain" id="PRO_5044702758" evidence="3">
    <location>
        <begin position="19"/>
        <end position="950"/>
    </location>
</feature>
<keyword evidence="2" id="KW-1133">Transmembrane helix</keyword>
<feature type="transmembrane region" description="Helical" evidence="2">
    <location>
        <begin position="477"/>
        <end position="505"/>
    </location>
</feature>
<feature type="transmembrane region" description="Helical" evidence="2">
    <location>
        <begin position="511"/>
        <end position="529"/>
    </location>
</feature>
<keyword evidence="4" id="KW-1185">Reference proteome</keyword>
<proteinExistence type="predicted"/>
<dbReference type="OMA" id="CERHDSE"/>
<evidence type="ECO:0000313" key="8">
    <source>
        <dbReference type="RefSeq" id="XP_055882939.1"/>
    </source>
</evidence>
<evidence type="ECO:0000313" key="4">
    <source>
        <dbReference type="Proteomes" id="UP001165740"/>
    </source>
</evidence>
<dbReference type="RefSeq" id="XP_055882942.1">
    <property type="nucleotide sequence ID" value="XM_056026967.1"/>
</dbReference>
<feature type="signal peptide" evidence="3">
    <location>
        <begin position="1"/>
        <end position="18"/>
    </location>
</feature>
<evidence type="ECO:0000313" key="9">
    <source>
        <dbReference type="RefSeq" id="XP_055882940.1"/>
    </source>
</evidence>
<organism evidence="4 8">
    <name type="scientific">Biomphalaria glabrata</name>
    <name type="common">Bloodfluke planorb</name>
    <name type="synonym">Freshwater snail</name>
    <dbReference type="NCBI Taxonomy" id="6526"/>
    <lineage>
        <taxon>Eukaryota</taxon>
        <taxon>Metazoa</taxon>
        <taxon>Spiralia</taxon>
        <taxon>Lophotrochozoa</taxon>
        <taxon>Mollusca</taxon>
        <taxon>Gastropoda</taxon>
        <taxon>Heterobranchia</taxon>
        <taxon>Euthyneura</taxon>
        <taxon>Panpulmonata</taxon>
        <taxon>Hygrophila</taxon>
        <taxon>Lymnaeoidea</taxon>
        <taxon>Planorbidae</taxon>
        <taxon>Biomphalaria</taxon>
    </lineage>
</organism>
<evidence type="ECO:0000313" key="5">
    <source>
        <dbReference type="RefSeq" id="XP_055882936.1"/>
    </source>
</evidence>
<dbReference type="AlphaFoldDB" id="A0A9W3A6Y3"/>
<dbReference type="RefSeq" id="XP_055882939.1">
    <property type="nucleotide sequence ID" value="XM_056026964.1"/>
</dbReference>
<dbReference type="OrthoDB" id="6112511at2759"/>
<name>A0A9W3A6Y3_BIOGL</name>
<feature type="transmembrane region" description="Helical" evidence="2">
    <location>
        <begin position="749"/>
        <end position="772"/>
    </location>
</feature>
<feature type="transmembrane region" description="Helical" evidence="2">
    <location>
        <begin position="193"/>
        <end position="216"/>
    </location>
</feature>
<keyword evidence="2" id="KW-0472">Membrane</keyword>
<evidence type="ECO:0000313" key="11">
    <source>
        <dbReference type="RefSeq" id="XP_055882942.1"/>
    </source>
</evidence>
<evidence type="ECO:0000313" key="7">
    <source>
        <dbReference type="RefSeq" id="XP_055882938.1"/>
    </source>
</evidence>
<feature type="transmembrane region" description="Helical" evidence="2">
    <location>
        <begin position="778"/>
        <end position="795"/>
    </location>
</feature>
<dbReference type="RefSeq" id="XP_055882940.1">
    <property type="nucleotide sequence ID" value="XM_056026965.1"/>
</dbReference>
<dbReference type="GeneID" id="106052668"/>
<evidence type="ECO:0000256" key="2">
    <source>
        <dbReference type="SAM" id="Phobius"/>
    </source>
</evidence>
<feature type="transmembrane region" description="Helical" evidence="2">
    <location>
        <begin position="602"/>
        <end position="628"/>
    </location>
</feature>
<dbReference type="Proteomes" id="UP001165740">
    <property type="component" value="Chromosome 4"/>
</dbReference>
<evidence type="ECO:0000256" key="3">
    <source>
        <dbReference type="SAM" id="SignalP"/>
    </source>
</evidence>
<protein>
    <submittedName>
        <fullName evidence="5 6">Uncharacterized protein LOC106052668</fullName>
    </submittedName>
</protein>
<evidence type="ECO:0000256" key="1">
    <source>
        <dbReference type="SAM" id="MobiDB-lite"/>
    </source>
</evidence>
<feature type="transmembrane region" description="Helical" evidence="2">
    <location>
        <begin position="568"/>
        <end position="590"/>
    </location>
</feature>
<keyword evidence="3" id="KW-0732">Signal</keyword>
<dbReference type="RefSeq" id="XP_055882938.1">
    <property type="nucleotide sequence ID" value="XM_056026963.1"/>
</dbReference>
<dbReference type="RefSeq" id="XP_055882936.1">
    <property type="nucleotide sequence ID" value="XM_056026961.1"/>
</dbReference>
<keyword evidence="2" id="KW-0812">Transmembrane</keyword>
<sequence length="950" mass="109525">MLVSVLVYLFFHILLSGATKNRTCWLEASGDFRDEIAKHIKRSAKLIYIDFALPGHPPDMLDIVCKHVNNPYRWIRTTSRHGRSLLMLDENYKYMSLSTLTIGVESMSINLTDHPARCLRGKDEEEVLKIIRESFLGELVAPDVSSMSPLGNDDHICNMQVLEDHGHALFRYRCCRKHQDGDITCEDMQKDEWVQFLLALIIIIKVLVILWSPMFLPETLYREKYVAAPYIFHVPGPALSLKIVVTQKPDQFGVKNTQKRIRLSDLRNMQTFKTMIANTRWEHDRVYEVKVPDIRLSVKSRRLLGQNNVPITIFKLFYNSLIRCRIRHLEPLKECCNTNILGRLNPGANIITWYRCMKIFASFVILALVAVPWFIRMAFYFVFEKSVVESKLNSAQRLGLEPHYLGNIVLYLSPFHGLFIVIYVIFILDSLFLGIVSTAMKDKLKTVFRQCLRDMKERPKLVVVGWLTQLIVKPFTYFGVVGFIFFIPYLLILLVIALPISAFYVFPTLNLSIRLIIQFFIFLCPSGFVQRCKARMPKLLPVRQGLQLTQVTANETFVKRKHYSTKGIVLQILAIFMCLITFWSLTLLVMEVCSFFVELFVYTFMGLIVNAGVIFQYLSLLLLVLFYCKDILAKVHIMYLDFHKVVHKELLDMIRDEMNEVAKKEALDQENTVFNVKGAVATYSGQLTKPQIIVKDGRPYWHTKGMLVFLDRQDTPCTPEKFFHKTIDLNYYCCPGPIHKNVGNAVLELFRITLFLLFVVLVVMAFGNVYSISSTNQLLATVVGGFLPYMFSIFFKNKRDSDYFETNSIQFKTEFHKAINCFSQHWPVYDIVSTDVKIFEYARDGASANEAQDRNANTKQEVVEDDDLAESLDSEEEDEEVTLEKEVPTAMTSIIMEDNFDDVDIIVDVSTPKTRKLSPLVTKGFEKGSETMLNGSQHKQEDDNTSFIEV</sequence>
<evidence type="ECO:0000313" key="6">
    <source>
        <dbReference type="RefSeq" id="XP_055882937.1"/>
    </source>
</evidence>
<dbReference type="RefSeq" id="XP_055882941.1">
    <property type="nucleotide sequence ID" value="XM_056026966.1"/>
</dbReference>
<evidence type="ECO:0000313" key="10">
    <source>
        <dbReference type="RefSeq" id="XP_055882941.1"/>
    </source>
</evidence>
<dbReference type="RefSeq" id="XP_055882937.1">
    <property type="nucleotide sequence ID" value="XM_056026962.1"/>
</dbReference>